<evidence type="ECO:0000256" key="3">
    <source>
        <dbReference type="ARBA" id="ARBA00022963"/>
    </source>
</evidence>
<name>A0A251UYN2_HELAN</name>
<sequence>MLSRMDILRLFLGSILVIGVSGTPPNVNQPRSFFVFGDSLVDNGNNNFLVTYARADMPPYGIDTPSHRPSGRFSNGLNIPDIISEHLGSEPVLPYLSPDMTNEKLLNGANFASAGIGILNDTGVQFASVLRMSVQLAYFREYQERISGLIGASQAKELVNKALVLVSVGGNDFVNNYYLTPFSARRRQFALPNYVTLLISEYRKIMMTLYESGVRRAILLGSGPLGCAPAEIALHSSNGQCATELQAAADLFEPQLVKLVQEVNAQLGDHVFIAANTKLMHHNIITDPQAFGFENSNTACCGQGPFNGVGLCTPWSSLCENRDKFVFWDAFHPTERASRYIVEQMINGADEYMKPMNISTIMYLDSNM</sequence>
<evidence type="ECO:0000256" key="1">
    <source>
        <dbReference type="ARBA" id="ARBA00008668"/>
    </source>
</evidence>
<evidence type="ECO:0000313" key="5">
    <source>
        <dbReference type="EMBL" id="OTG28475.1"/>
    </source>
</evidence>
<dbReference type="InterPro" id="IPR001087">
    <property type="entry name" value="GDSL"/>
</dbReference>
<keyword evidence="3" id="KW-0442">Lipid degradation</keyword>
<dbReference type="GO" id="GO:0016042">
    <property type="term" value="P:lipid catabolic process"/>
    <property type="evidence" value="ECO:0007669"/>
    <property type="project" value="UniProtKB-KW"/>
</dbReference>
<evidence type="ECO:0000256" key="2">
    <source>
        <dbReference type="ARBA" id="ARBA00022801"/>
    </source>
</evidence>
<dbReference type="AlphaFoldDB" id="A0A251UYN2"/>
<dbReference type="CDD" id="cd01837">
    <property type="entry name" value="SGNH_plant_lipase_like"/>
    <property type="match status" value="1"/>
</dbReference>
<keyword evidence="2 5" id="KW-0378">Hydrolase</keyword>
<dbReference type="EMBL" id="CM007893">
    <property type="protein sequence ID" value="OTG28475.1"/>
    <property type="molecule type" value="Genomic_DNA"/>
</dbReference>
<dbReference type="InParanoid" id="A0A251UYN2"/>
<keyword evidence="6" id="KW-1185">Reference proteome</keyword>
<dbReference type="GO" id="GO:0016788">
    <property type="term" value="F:hydrolase activity, acting on ester bonds"/>
    <property type="evidence" value="ECO:0007669"/>
    <property type="project" value="InterPro"/>
</dbReference>
<feature type="chain" id="PRO_5012422615" evidence="4">
    <location>
        <begin position="23"/>
        <end position="368"/>
    </location>
</feature>
<dbReference type="Proteomes" id="UP000215914">
    <property type="component" value="Chromosome 4"/>
</dbReference>
<dbReference type="InterPro" id="IPR036514">
    <property type="entry name" value="SGNH_hydro_sf"/>
</dbReference>
<dbReference type="Gene3D" id="3.40.50.1110">
    <property type="entry name" value="SGNH hydrolase"/>
    <property type="match status" value="1"/>
</dbReference>
<keyword evidence="4" id="KW-0732">Signal</keyword>
<dbReference type="InterPro" id="IPR035669">
    <property type="entry name" value="SGNH_plant_lipase-like"/>
</dbReference>
<comment type="similarity">
    <text evidence="1">Belongs to the 'GDSL' lipolytic enzyme family.</text>
</comment>
<accession>A0A251UYN2</accession>
<protein>
    <submittedName>
        <fullName evidence="5">Putative SGNH hydrolase-type esterase domain-containing protein</fullName>
    </submittedName>
</protein>
<dbReference type="SUPFAM" id="SSF52266">
    <property type="entry name" value="SGNH hydrolase"/>
    <property type="match status" value="1"/>
</dbReference>
<dbReference type="PANTHER" id="PTHR45648">
    <property type="entry name" value="GDSL LIPASE/ACYLHYDROLASE FAMILY PROTEIN (AFU_ORTHOLOGUE AFUA_4G14700)"/>
    <property type="match status" value="1"/>
</dbReference>
<dbReference type="InterPro" id="IPR051058">
    <property type="entry name" value="GDSL_Est/Lipase"/>
</dbReference>
<gene>
    <name evidence="5" type="ORF">HannXRQ_Chr04g0111681</name>
</gene>
<dbReference type="Pfam" id="PF00657">
    <property type="entry name" value="Lipase_GDSL"/>
    <property type="match status" value="1"/>
</dbReference>
<dbReference type="PANTHER" id="PTHR45648:SF169">
    <property type="entry name" value="TRIACYLGLYCEROL LIPASE"/>
    <property type="match status" value="1"/>
</dbReference>
<evidence type="ECO:0000313" key="6">
    <source>
        <dbReference type="Proteomes" id="UP000215914"/>
    </source>
</evidence>
<evidence type="ECO:0000256" key="4">
    <source>
        <dbReference type="SAM" id="SignalP"/>
    </source>
</evidence>
<feature type="signal peptide" evidence="4">
    <location>
        <begin position="1"/>
        <end position="22"/>
    </location>
</feature>
<reference evidence="6" key="1">
    <citation type="journal article" date="2017" name="Nature">
        <title>The sunflower genome provides insights into oil metabolism, flowering and Asterid evolution.</title>
        <authorList>
            <person name="Badouin H."/>
            <person name="Gouzy J."/>
            <person name="Grassa C.J."/>
            <person name="Murat F."/>
            <person name="Staton S.E."/>
            <person name="Cottret L."/>
            <person name="Lelandais-Briere C."/>
            <person name="Owens G.L."/>
            <person name="Carrere S."/>
            <person name="Mayjonade B."/>
            <person name="Legrand L."/>
            <person name="Gill N."/>
            <person name="Kane N.C."/>
            <person name="Bowers J.E."/>
            <person name="Hubner S."/>
            <person name="Bellec A."/>
            <person name="Berard A."/>
            <person name="Berges H."/>
            <person name="Blanchet N."/>
            <person name="Boniface M.C."/>
            <person name="Brunel D."/>
            <person name="Catrice O."/>
            <person name="Chaidir N."/>
            <person name="Claudel C."/>
            <person name="Donnadieu C."/>
            <person name="Faraut T."/>
            <person name="Fievet G."/>
            <person name="Helmstetter N."/>
            <person name="King M."/>
            <person name="Knapp S.J."/>
            <person name="Lai Z."/>
            <person name="Le Paslier M.C."/>
            <person name="Lippi Y."/>
            <person name="Lorenzon L."/>
            <person name="Mandel J.R."/>
            <person name="Marage G."/>
            <person name="Marchand G."/>
            <person name="Marquand E."/>
            <person name="Bret-Mestries E."/>
            <person name="Morien E."/>
            <person name="Nambeesan S."/>
            <person name="Nguyen T."/>
            <person name="Pegot-Espagnet P."/>
            <person name="Pouilly N."/>
            <person name="Raftis F."/>
            <person name="Sallet E."/>
            <person name="Schiex T."/>
            <person name="Thomas J."/>
            <person name="Vandecasteele C."/>
            <person name="Vares D."/>
            <person name="Vear F."/>
            <person name="Vautrin S."/>
            <person name="Crespi M."/>
            <person name="Mangin B."/>
            <person name="Burke J.M."/>
            <person name="Salse J."/>
            <person name="Munos S."/>
            <person name="Vincourt P."/>
            <person name="Rieseberg L.H."/>
            <person name="Langlade N.B."/>
        </authorList>
    </citation>
    <scope>NUCLEOTIDE SEQUENCE [LARGE SCALE GENOMIC DNA]</scope>
    <source>
        <strain evidence="6">cv. SF193</strain>
    </source>
</reference>
<organism evidence="5 6">
    <name type="scientific">Helianthus annuus</name>
    <name type="common">Common sunflower</name>
    <dbReference type="NCBI Taxonomy" id="4232"/>
    <lineage>
        <taxon>Eukaryota</taxon>
        <taxon>Viridiplantae</taxon>
        <taxon>Streptophyta</taxon>
        <taxon>Embryophyta</taxon>
        <taxon>Tracheophyta</taxon>
        <taxon>Spermatophyta</taxon>
        <taxon>Magnoliopsida</taxon>
        <taxon>eudicotyledons</taxon>
        <taxon>Gunneridae</taxon>
        <taxon>Pentapetalae</taxon>
        <taxon>asterids</taxon>
        <taxon>campanulids</taxon>
        <taxon>Asterales</taxon>
        <taxon>Asteraceae</taxon>
        <taxon>Asteroideae</taxon>
        <taxon>Heliantheae alliance</taxon>
        <taxon>Heliantheae</taxon>
        <taxon>Helianthus</taxon>
    </lineage>
</organism>
<keyword evidence="3" id="KW-0443">Lipid metabolism</keyword>
<dbReference type="OMA" id="INGADEY"/>
<dbReference type="STRING" id="4232.A0A251UYN2"/>
<proteinExistence type="inferred from homology"/>